<dbReference type="Pfam" id="PF20637">
    <property type="entry name" value="ATG5_HBR"/>
    <property type="match status" value="1"/>
</dbReference>
<dbReference type="Gene3D" id="1.10.246.190">
    <property type="entry name" value="Autophagy protein Apg5, helix rich domain"/>
    <property type="match status" value="1"/>
</dbReference>
<dbReference type="PANTHER" id="PTHR13040:SF2">
    <property type="entry name" value="AUTOPHAGY PROTEIN 5"/>
    <property type="match status" value="1"/>
</dbReference>
<dbReference type="InterPro" id="IPR042526">
    <property type="entry name" value="Atg5_HR"/>
</dbReference>
<dbReference type="InterPro" id="IPR042527">
    <property type="entry name" value="Atg5_UblA_dom_sf"/>
</dbReference>
<dbReference type="GO" id="GO:0006914">
    <property type="term" value="P:autophagy"/>
    <property type="evidence" value="ECO:0007669"/>
    <property type="project" value="UniProtKB-KW"/>
</dbReference>
<evidence type="ECO:0000256" key="4">
    <source>
        <dbReference type="ARBA" id="ARBA00023006"/>
    </source>
</evidence>
<dbReference type="Gene3D" id="3.10.20.620">
    <property type="match status" value="1"/>
</dbReference>
<dbReference type="InterPro" id="IPR007239">
    <property type="entry name" value="Atg5"/>
</dbReference>
<accession>A0ABD3MF87</accession>
<keyword evidence="2 5" id="KW-1017">Isopeptide bond</keyword>
<dbReference type="PANTHER" id="PTHR13040">
    <property type="entry name" value="AUTOPHAGY PROTEIN 5"/>
    <property type="match status" value="1"/>
</dbReference>
<comment type="subcellular location">
    <subcellularLocation>
        <location evidence="5">Preautophagosomal structure membrane</location>
        <topology evidence="5">Peripheral membrane protein</topology>
    </subcellularLocation>
</comment>
<reference evidence="10 11" key="1">
    <citation type="submission" date="2024-10" db="EMBL/GenBank/DDBJ databases">
        <title>Updated reference genomes for cyclostephanoid diatoms.</title>
        <authorList>
            <person name="Roberts W.R."/>
            <person name="Alverson A.J."/>
        </authorList>
    </citation>
    <scope>NUCLEOTIDE SEQUENCE [LARGE SCALE GENOMIC DNA]</scope>
    <source>
        <strain evidence="10 11">AJA276-08</strain>
    </source>
</reference>
<evidence type="ECO:0000256" key="6">
    <source>
        <dbReference type="SAM" id="MobiDB-lite"/>
    </source>
</evidence>
<protein>
    <recommendedName>
        <fullName evidence="5">Autophagy protein 5</fullName>
    </recommendedName>
</protein>
<feature type="domain" description="Autophagy protein ATG5 alpha-helical bundle region" evidence="8">
    <location>
        <begin position="182"/>
        <end position="232"/>
    </location>
</feature>
<keyword evidence="5" id="KW-0472">Membrane</keyword>
<organism evidence="10 11">
    <name type="scientific">Stephanodiscus triporus</name>
    <dbReference type="NCBI Taxonomy" id="2934178"/>
    <lineage>
        <taxon>Eukaryota</taxon>
        <taxon>Sar</taxon>
        <taxon>Stramenopiles</taxon>
        <taxon>Ochrophyta</taxon>
        <taxon>Bacillariophyta</taxon>
        <taxon>Coscinodiscophyceae</taxon>
        <taxon>Thalassiosirophycidae</taxon>
        <taxon>Stephanodiscales</taxon>
        <taxon>Stephanodiscaceae</taxon>
        <taxon>Stephanodiscus</taxon>
    </lineage>
</organism>
<feature type="region of interest" description="Disordered" evidence="6">
    <location>
        <begin position="33"/>
        <end position="79"/>
    </location>
</feature>
<evidence type="ECO:0000256" key="1">
    <source>
        <dbReference type="ARBA" id="ARBA00006910"/>
    </source>
</evidence>
<evidence type="ECO:0000313" key="10">
    <source>
        <dbReference type="EMBL" id="KAL3762785.1"/>
    </source>
</evidence>
<evidence type="ECO:0000259" key="8">
    <source>
        <dbReference type="Pfam" id="PF20637"/>
    </source>
</evidence>
<keyword evidence="3 5" id="KW-0832">Ubl conjugation</keyword>
<dbReference type="InterPro" id="IPR048939">
    <property type="entry name" value="ATG5_UblA"/>
</dbReference>
<feature type="domain" description="Autophagy protein ATG5 UblB" evidence="7">
    <location>
        <begin position="258"/>
        <end position="367"/>
    </location>
</feature>
<comment type="caution">
    <text evidence="10">The sequence shown here is derived from an EMBL/GenBank/DDBJ whole genome shotgun (WGS) entry which is preliminary data.</text>
</comment>
<dbReference type="Gene3D" id="3.10.20.90">
    <property type="entry name" value="Phosphatidylinositol 3-kinase Catalytic Subunit, Chain A, domain 1"/>
    <property type="match status" value="1"/>
</dbReference>
<dbReference type="AlphaFoldDB" id="A0ABD3MF87"/>
<dbReference type="InterPro" id="IPR048940">
    <property type="entry name" value="ATG5_HBR"/>
</dbReference>
<dbReference type="GO" id="GO:0034045">
    <property type="term" value="C:phagophore assembly site membrane"/>
    <property type="evidence" value="ECO:0007669"/>
    <property type="project" value="UniProtKB-SubCell"/>
</dbReference>
<comment type="subunit">
    <text evidence="5">Conjugated with ATG12.</text>
</comment>
<evidence type="ECO:0000313" key="11">
    <source>
        <dbReference type="Proteomes" id="UP001530315"/>
    </source>
</evidence>
<gene>
    <name evidence="10" type="ORF">ACHAW5_001313</name>
</gene>
<name>A0ABD3MF87_9STRA</name>
<comment type="function">
    <text evidence="5">Involved in autophagic vesicle formation.</text>
</comment>
<evidence type="ECO:0000256" key="3">
    <source>
        <dbReference type="ARBA" id="ARBA00022843"/>
    </source>
</evidence>
<dbReference type="Pfam" id="PF04106">
    <property type="entry name" value="ATG5_UblB"/>
    <property type="match status" value="1"/>
</dbReference>
<dbReference type="Proteomes" id="UP001530315">
    <property type="component" value="Unassembled WGS sequence"/>
</dbReference>
<feature type="domain" description="Autophagy protein ATG5 UblA" evidence="9">
    <location>
        <begin position="81"/>
        <end position="142"/>
    </location>
</feature>
<keyword evidence="4 5" id="KW-0072">Autophagy</keyword>
<dbReference type="EMBL" id="JALLAZ020001817">
    <property type="protein sequence ID" value="KAL3762785.1"/>
    <property type="molecule type" value="Genomic_DNA"/>
</dbReference>
<sequence>MISRVTYLHVALHEEVMHMSGYAPEATGLSSAFSGMSVEEPPDSPSVGAEGENSEGTDGVAEKRASVCPPQSKGSKISSHDAYPECWFEDEDSGTPLRWHFFVGVLYDLMRGKSAIKLSSSKGPSNQHIQDVFLPWRIRVHFTSYPHDRLLPLDDGSPQRKVENTNNDVDDNHRRITALVGRFFRNSLKQALFMQYGSSKVAMQITKNSHEKIWDSVMMSNYAAYHEVNVDLQSGISTCPISSQSTAQDDRINQLQLIPVRLMLNERPAVQSPVKQRKDNTESTRRPWEILETLGSCQASTYTTLGDFLSNCLPNYFATDPATGWATSIPGSCLYYCIQGVQPSMKCAMVDLWRALSHPDHFLYVIVVTE</sequence>
<dbReference type="Pfam" id="PF20638">
    <property type="entry name" value="ATG5_UblA"/>
    <property type="match status" value="1"/>
</dbReference>
<keyword evidence="11" id="KW-1185">Reference proteome</keyword>
<comment type="similarity">
    <text evidence="1 5">Belongs to the ATG5 family.</text>
</comment>
<evidence type="ECO:0000259" key="9">
    <source>
        <dbReference type="Pfam" id="PF20638"/>
    </source>
</evidence>
<dbReference type="InterPro" id="IPR048318">
    <property type="entry name" value="ATG5_UblB"/>
</dbReference>
<proteinExistence type="inferred from homology"/>
<evidence type="ECO:0000256" key="5">
    <source>
        <dbReference type="RuleBase" id="RU361202"/>
    </source>
</evidence>
<evidence type="ECO:0000259" key="7">
    <source>
        <dbReference type="Pfam" id="PF04106"/>
    </source>
</evidence>
<evidence type="ECO:0000256" key="2">
    <source>
        <dbReference type="ARBA" id="ARBA00022499"/>
    </source>
</evidence>